<dbReference type="Proteomes" id="UP000280834">
    <property type="component" value="Unassembled WGS sequence"/>
</dbReference>
<feature type="transmembrane region" description="Helical" evidence="1">
    <location>
        <begin position="6"/>
        <end position="29"/>
    </location>
</feature>
<keyword evidence="1" id="KW-0812">Transmembrane</keyword>
<reference evidence="4" key="1">
    <citation type="submission" date="2017-02" db="UniProtKB">
        <authorList>
            <consortium name="WormBaseParasite"/>
        </authorList>
    </citation>
    <scope>IDENTIFICATION</scope>
</reference>
<dbReference type="AlphaFoldDB" id="A0A0R3R3S9"/>
<sequence length="167" mass="19652">MYIRVLAFVYVCVCVSACVRVCVCTCLCLKTFTRNIYKKIATMRYCTNIHLIITVIYCISVSYLIFSYFMKILICGLNCILEEKIYTLQIHLISEVYMLRRHMHNHDVDEIPLEINHDDYKLGKLLSLRTDDMITERDSVINIRKGDHLTLNSGKIYIPSIILYYQF</sequence>
<protein>
    <submittedName>
        <fullName evidence="4">DWNN domain-containing protein</fullName>
    </submittedName>
</protein>
<keyword evidence="1" id="KW-0472">Membrane</keyword>
<evidence type="ECO:0000256" key="1">
    <source>
        <dbReference type="SAM" id="Phobius"/>
    </source>
</evidence>
<gene>
    <name evidence="2" type="ORF">BTMF_LOCUS12665</name>
</gene>
<keyword evidence="3" id="KW-1185">Reference proteome</keyword>
<proteinExistence type="predicted"/>
<dbReference type="EMBL" id="UZAG01019359">
    <property type="protein sequence ID" value="VDO43406.1"/>
    <property type="molecule type" value="Genomic_DNA"/>
</dbReference>
<evidence type="ECO:0000313" key="3">
    <source>
        <dbReference type="Proteomes" id="UP000280834"/>
    </source>
</evidence>
<keyword evidence="1" id="KW-1133">Transmembrane helix</keyword>
<organism evidence="4">
    <name type="scientific">Brugia timori</name>
    <dbReference type="NCBI Taxonomy" id="42155"/>
    <lineage>
        <taxon>Eukaryota</taxon>
        <taxon>Metazoa</taxon>
        <taxon>Ecdysozoa</taxon>
        <taxon>Nematoda</taxon>
        <taxon>Chromadorea</taxon>
        <taxon>Rhabditida</taxon>
        <taxon>Spirurina</taxon>
        <taxon>Spiruromorpha</taxon>
        <taxon>Filarioidea</taxon>
        <taxon>Onchocercidae</taxon>
        <taxon>Brugia</taxon>
    </lineage>
</organism>
<feature type="transmembrane region" description="Helical" evidence="1">
    <location>
        <begin position="49"/>
        <end position="70"/>
    </location>
</feature>
<dbReference type="WBParaSite" id="BTMF_0001466901-mRNA-1">
    <property type="protein sequence ID" value="BTMF_0001466901-mRNA-1"/>
    <property type="gene ID" value="BTMF_0001466901"/>
</dbReference>
<evidence type="ECO:0000313" key="4">
    <source>
        <dbReference type="WBParaSite" id="BTMF_0001466901-mRNA-1"/>
    </source>
</evidence>
<evidence type="ECO:0000313" key="2">
    <source>
        <dbReference type="EMBL" id="VDO43406.1"/>
    </source>
</evidence>
<accession>A0A0R3R3S9</accession>
<reference evidence="2 3" key="2">
    <citation type="submission" date="2018-11" db="EMBL/GenBank/DDBJ databases">
        <authorList>
            <consortium name="Pathogen Informatics"/>
        </authorList>
    </citation>
    <scope>NUCLEOTIDE SEQUENCE [LARGE SCALE GENOMIC DNA]</scope>
</reference>
<name>A0A0R3R3S9_9BILA</name>